<name>A0A5A7UIY2_CUCMM</name>
<evidence type="ECO:0000313" key="4">
    <source>
        <dbReference type="Proteomes" id="UP000321393"/>
    </source>
</evidence>
<dbReference type="AlphaFoldDB" id="A0A5A7UIY2"/>
<dbReference type="EMBL" id="SSTE01009356">
    <property type="protein sequence ID" value="KAA0053501.1"/>
    <property type="molecule type" value="Genomic_DNA"/>
</dbReference>
<dbReference type="InterPro" id="IPR000477">
    <property type="entry name" value="RT_dom"/>
</dbReference>
<dbReference type="Proteomes" id="UP000321947">
    <property type="component" value="Unassembled WGS sequence"/>
</dbReference>
<dbReference type="CDD" id="cd01647">
    <property type="entry name" value="RT_LTR"/>
    <property type="match status" value="1"/>
</dbReference>
<accession>A0A5A7UIY2</accession>
<sequence>MNLDDVEKTAFQTHEGPYEFLVMSFGITNAPSAFQALMNTIFKPYLRHFVLVFFDDILIYSKNLEEHMQHLEVVLDVLRENELYANMGKCNFAKTRVGYLGRIILGKGIEVDLEKIRAIKE</sequence>
<dbReference type="InterPro" id="IPR043128">
    <property type="entry name" value="Rev_trsase/Diguanyl_cyclase"/>
</dbReference>
<protein>
    <submittedName>
        <fullName evidence="2">RNA-directed DNA polymerase-like protein</fullName>
    </submittedName>
</protein>
<dbReference type="InterPro" id="IPR043502">
    <property type="entry name" value="DNA/RNA_pol_sf"/>
</dbReference>
<dbReference type="Gene3D" id="3.30.70.270">
    <property type="match status" value="1"/>
</dbReference>
<dbReference type="PROSITE" id="PS50878">
    <property type="entry name" value="RT_POL"/>
    <property type="match status" value="1"/>
</dbReference>
<gene>
    <name evidence="3" type="ORF">E5676_scaffold522G00170</name>
    <name evidence="2" type="ORF">E6C27_scaffold190G00530</name>
</gene>
<dbReference type="Gene3D" id="3.10.10.10">
    <property type="entry name" value="HIV Type 1 Reverse Transcriptase, subunit A, domain 1"/>
    <property type="match status" value="1"/>
</dbReference>
<dbReference type="GO" id="GO:0003964">
    <property type="term" value="F:RNA-directed DNA polymerase activity"/>
    <property type="evidence" value="ECO:0007669"/>
    <property type="project" value="UniProtKB-KW"/>
</dbReference>
<evidence type="ECO:0000313" key="5">
    <source>
        <dbReference type="Proteomes" id="UP000321947"/>
    </source>
</evidence>
<keyword evidence="2" id="KW-0808">Transferase</keyword>
<evidence type="ECO:0000313" key="3">
    <source>
        <dbReference type="EMBL" id="TYK19103.1"/>
    </source>
</evidence>
<dbReference type="Pfam" id="PF00078">
    <property type="entry name" value="RVT_1"/>
    <property type="match status" value="1"/>
</dbReference>
<proteinExistence type="predicted"/>
<evidence type="ECO:0000259" key="1">
    <source>
        <dbReference type="PROSITE" id="PS50878"/>
    </source>
</evidence>
<reference evidence="4 5" key="1">
    <citation type="submission" date="2019-08" db="EMBL/GenBank/DDBJ databases">
        <title>Draft genome sequences of two oriental melons (Cucumis melo L. var makuwa).</title>
        <authorList>
            <person name="Kwon S.-Y."/>
        </authorList>
    </citation>
    <scope>NUCLEOTIDE SEQUENCE [LARGE SCALE GENOMIC DNA]</scope>
    <source>
        <strain evidence="5">cv. Chang Bougi</strain>
        <strain evidence="4">cv. SW 3</strain>
        <tissue evidence="2">Leaf</tissue>
    </source>
</reference>
<keyword evidence="2" id="KW-0548">Nucleotidyltransferase</keyword>
<comment type="caution">
    <text evidence="2">The sequence shown here is derived from an EMBL/GenBank/DDBJ whole genome shotgun (WGS) entry which is preliminary data.</text>
</comment>
<feature type="domain" description="Reverse transcriptase" evidence="1">
    <location>
        <begin position="1"/>
        <end position="104"/>
    </location>
</feature>
<dbReference type="InterPro" id="IPR053134">
    <property type="entry name" value="RNA-dir_DNA_polymerase"/>
</dbReference>
<dbReference type="OrthoDB" id="1701144at2759"/>
<organism evidence="2 4">
    <name type="scientific">Cucumis melo var. makuwa</name>
    <name type="common">Oriental melon</name>
    <dbReference type="NCBI Taxonomy" id="1194695"/>
    <lineage>
        <taxon>Eukaryota</taxon>
        <taxon>Viridiplantae</taxon>
        <taxon>Streptophyta</taxon>
        <taxon>Embryophyta</taxon>
        <taxon>Tracheophyta</taxon>
        <taxon>Spermatophyta</taxon>
        <taxon>Magnoliopsida</taxon>
        <taxon>eudicotyledons</taxon>
        <taxon>Gunneridae</taxon>
        <taxon>Pentapetalae</taxon>
        <taxon>rosids</taxon>
        <taxon>fabids</taxon>
        <taxon>Cucurbitales</taxon>
        <taxon>Cucurbitaceae</taxon>
        <taxon>Benincaseae</taxon>
        <taxon>Cucumis</taxon>
    </lineage>
</organism>
<keyword evidence="2" id="KW-0695">RNA-directed DNA polymerase</keyword>
<dbReference type="Proteomes" id="UP000321393">
    <property type="component" value="Unassembled WGS sequence"/>
</dbReference>
<dbReference type="PANTHER" id="PTHR24559">
    <property type="entry name" value="TRANSPOSON TY3-I GAG-POL POLYPROTEIN"/>
    <property type="match status" value="1"/>
</dbReference>
<dbReference type="SUPFAM" id="SSF56672">
    <property type="entry name" value="DNA/RNA polymerases"/>
    <property type="match status" value="1"/>
</dbReference>
<dbReference type="FunFam" id="3.30.70.270:FF:000003">
    <property type="entry name" value="Transposon Ty3-G Gag-Pol polyprotein"/>
    <property type="match status" value="1"/>
</dbReference>
<dbReference type="EMBL" id="SSTD01007152">
    <property type="protein sequence ID" value="TYK19103.1"/>
    <property type="molecule type" value="Genomic_DNA"/>
</dbReference>
<dbReference type="PANTHER" id="PTHR24559:SF444">
    <property type="entry name" value="REVERSE TRANSCRIPTASE DOMAIN-CONTAINING PROTEIN"/>
    <property type="match status" value="1"/>
</dbReference>
<evidence type="ECO:0000313" key="2">
    <source>
        <dbReference type="EMBL" id="KAA0053501.1"/>
    </source>
</evidence>